<sequence>MHKRIAFVSKILANHPGPTRRFALHLVYWPNIPGVVDGWFRSRPLSGLQDLEVVNKSSRYVLLPSHALIRFAPTLCLLSLSQCRFPDLGVPPSFPHLKELIMYDVGISEDSFKTFISRCSVLQSVSLHNMECGRVCINSPTIRSMSFYGRWRSVITFQELVIEDAPSLERLVPLDPDGGPATIHIIQAPKLKILGLLSGGISTLCIGTTVFQKMVAVSLITKMHTVKILLLDSIGPNLDSVVNFLKCFPCLEKLYVIVSHPERDSFFYPQLHSEKDINNVREYDPLDPIECLELNLKKVVLKNYDGIKRAIINFAKFFILNAKVLEEMEIGVLGHGNDKRMQYLHEELQVENRASQDAQIELKRDVRQDFKHHRHTHDFSVADPFDRPCGRLL</sequence>
<dbReference type="InterPro" id="IPR032675">
    <property type="entry name" value="LRR_dom_sf"/>
</dbReference>
<reference evidence="2 3" key="1">
    <citation type="submission" date="2017-09" db="EMBL/GenBank/DDBJ databases">
        <authorList>
            <consortium name="International Durum Wheat Genome Sequencing Consortium (IDWGSC)"/>
            <person name="Milanesi L."/>
        </authorList>
    </citation>
    <scope>NUCLEOTIDE SEQUENCE [LARGE SCALE GENOMIC DNA]</scope>
    <source>
        <strain evidence="3">cv. Svevo</strain>
    </source>
</reference>
<evidence type="ECO:0000259" key="1">
    <source>
        <dbReference type="SMART" id="SM00579"/>
    </source>
</evidence>
<dbReference type="Gramene" id="TRITD1Bv1G215780.1">
    <property type="protein sequence ID" value="TRITD1Bv1G215780.1"/>
    <property type="gene ID" value="TRITD1Bv1G215780"/>
</dbReference>
<dbReference type="InterPro" id="IPR055411">
    <property type="entry name" value="LRR_FXL15/At3g58940/PEG3-like"/>
</dbReference>
<dbReference type="SMART" id="SM00579">
    <property type="entry name" value="FBD"/>
    <property type="match status" value="1"/>
</dbReference>
<dbReference type="InterPro" id="IPR006566">
    <property type="entry name" value="FBD"/>
</dbReference>
<evidence type="ECO:0000313" key="2">
    <source>
        <dbReference type="EMBL" id="VAH23056.1"/>
    </source>
</evidence>
<dbReference type="Pfam" id="PF24758">
    <property type="entry name" value="LRR_At5g56370"/>
    <property type="match status" value="1"/>
</dbReference>
<proteinExistence type="predicted"/>
<accession>A0A9R0R575</accession>
<evidence type="ECO:0000313" key="3">
    <source>
        <dbReference type="Proteomes" id="UP000324705"/>
    </source>
</evidence>
<feature type="domain" description="FBD" evidence="1">
    <location>
        <begin position="290"/>
        <end position="363"/>
    </location>
</feature>
<dbReference type="InterPro" id="IPR055302">
    <property type="entry name" value="F-box_dom-containing"/>
</dbReference>
<dbReference type="OMA" id="SAIQVIW"/>
<dbReference type="Proteomes" id="UP000324705">
    <property type="component" value="Chromosome 1B"/>
</dbReference>
<dbReference type="AlphaFoldDB" id="A0A9R0R575"/>
<gene>
    <name evidence="2" type="ORF">TRITD_1Bv1G215780</name>
</gene>
<dbReference type="PANTHER" id="PTHR32141:SF182">
    <property type="entry name" value="F-BOX DOMAIN-CONTAINING PROTEIN"/>
    <property type="match status" value="1"/>
</dbReference>
<dbReference type="Pfam" id="PF08387">
    <property type="entry name" value="FBD"/>
    <property type="match status" value="1"/>
</dbReference>
<keyword evidence="3" id="KW-1185">Reference proteome</keyword>
<name>A0A9R0R575_TRITD</name>
<dbReference type="EMBL" id="LT934112">
    <property type="protein sequence ID" value="VAH23056.1"/>
    <property type="molecule type" value="Genomic_DNA"/>
</dbReference>
<dbReference type="SUPFAM" id="SSF52047">
    <property type="entry name" value="RNI-like"/>
    <property type="match status" value="1"/>
</dbReference>
<protein>
    <recommendedName>
        <fullName evidence="1">FBD domain-containing protein</fullName>
    </recommendedName>
</protein>
<organism evidence="2 3">
    <name type="scientific">Triticum turgidum subsp. durum</name>
    <name type="common">Durum wheat</name>
    <name type="synonym">Triticum durum</name>
    <dbReference type="NCBI Taxonomy" id="4567"/>
    <lineage>
        <taxon>Eukaryota</taxon>
        <taxon>Viridiplantae</taxon>
        <taxon>Streptophyta</taxon>
        <taxon>Embryophyta</taxon>
        <taxon>Tracheophyta</taxon>
        <taxon>Spermatophyta</taxon>
        <taxon>Magnoliopsida</taxon>
        <taxon>Liliopsida</taxon>
        <taxon>Poales</taxon>
        <taxon>Poaceae</taxon>
        <taxon>BOP clade</taxon>
        <taxon>Pooideae</taxon>
        <taxon>Triticodae</taxon>
        <taxon>Triticeae</taxon>
        <taxon>Triticinae</taxon>
        <taxon>Triticum</taxon>
    </lineage>
</organism>
<dbReference type="Gene3D" id="3.80.10.10">
    <property type="entry name" value="Ribonuclease Inhibitor"/>
    <property type="match status" value="1"/>
</dbReference>
<dbReference type="PANTHER" id="PTHR32141">
    <property type="match status" value="1"/>
</dbReference>